<keyword evidence="4 6" id="KW-0472">Membrane</keyword>
<protein>
    <recommendedName>
        <fullName evidence="9">Transmembrane protein</fullName>
    </recommendedName>
</protein>
<feature type="compositionally biased region" description="Polar residues" evidence="5">
    <location>
        <begin position="1"/>
        <end position="20"/>
    </location>
</feature>
<evidence type="ECO:0000256" key="5">
    <source>
        <dbReference type="SAM" id="MobiDB-lite"/>
    </source>
</evidence>
<dbReference type="PANTHER" id="PTHR28293">
    <property type="entry name" value="NUCLEAR RIM PROTEIN 1"/>
    <property type="match status" value="1"/>
</dbReference>
<dbReference type="VEuPathDB" id="AmoebaDB:DICPUDRAFT_147571"/>
<feature type="region of interest" description="Disordered" evidence="5">
    <location>
        <begin position="1"/>
        <end position="143"/>
    </location>
</feature>
<dbReference type="OMA" id="TENEHNN"/>
<feature type="transmembrane region" description="Helical" evidence="6">
    <location>
        <begin position="273"/>
        <end position="291"/>
    </location>
</feature>
<dbReference type="GeneID" id="10509733"/>
<dbReference type="FunCoup" id="F0Z8U6">
    <property type="interactions" value="937"/>
</dbReference>
<comment type="subcellular location">
    <subcellularLocation>
        <location evidence="1">Endomembrane system</location>
        <topology evidence="1">Multi-pass membrane protein</topology>
    </subcellularLocation>
</comment>
<evidence type="ECO:0000313" key="7">
    <source>
        <dbReference type="EMBL" id="EGC39637.1"/>
    </source>
</evidence>
<dbReference type="GO" id="GO:0012505">
    <property type="term" value="C:endomembrane system"/>
    <property type="evidence" value="ECO:0007669"/>
    <property type="project" value="UniProtKB-SubCell"/>
</dbReference>
<keyword evidence="3 6" id="KW-1133">Transmembrane helix</keyword>
<evidence type="ECO:0000256" key="4">
    <source>
        <dbReference type="ARBA" id="ARBA00023136"/>
    </source>
</evidence>
<accession>F0Z8U6</accession>
<dbReference type="Pfam" id="PF10332">
    <property type="entry name" value="DUF2418"/>
    <property type="match status" value="1"/>
</dbReference>
<dbReference type="Proteomes" id="UP000001064">
    <property type="component" value="Unassembled WGS sequence"/>
</dbReference>
<feature type="transmembrane region" description="Helical" evidence="6">
    <location>
        <begin position="364"/>
        <end position="381"/>
    </location>
</feature>
<feature type="compositionally biased region" description="Polar residues" evidence="5">
    <location>
        <begin position="81"/>
        <end position="105"/>
    </location>
</feature>
<dbReference type="KEGG" id="dpp:DICPUDRAFT_147571"/>
<dbReference type="OrthoDB" id="20699at2759"/>
<feature type="compositionally biased region" description="Low complexity" evidence="5">
    <location>
        <begin position="42"/>
        <end position="70"/>
    </location>
</feature>
<dbReference type="eggNOG" id="ENOG502RBFG">
    <property type="taxonomic scope" value="Eukaryota"/>
</dbReference>
<sequence>MDRSTNNSRPRFSVTGNSNIGLKRPANKTPGRASIQQPSYYSSLASNTNNNNTKSSATLNNNNNNNNNFNDITPIKHRPSISGNSSRPNLNQTSSATLPTFLNEGTNSNTSSTNSAPTLNNTSNFFNKFFNTQSQPTQPSPPINNINNQSDYEMMDYPNDSYISNTSTNKTKLNTTPPTNNINLRNSNNILNTPNSLNNSGIYYNNTPAKTRKKPFTEKIRDVVNYPIDKLDEFQEVFLSFNHSKFYNTWVYGLALFLNLMLLAYSIDLLNNFFAFLLFVASIGNTIYYFSSTKTSYLYRYDSTEFKSPNMSIAQIESPTGSVDNVVVLKSWEPKFFPRVIFTLFSPLHVFIMVALAGPEFDSFVIYTLISVVICFGLHYLNEKYNQYILDQNIIFSQLCQEYNHFMRVIPETREKSSQTPDYR</sequence>
<evidence type="ECO:0000256" key="2">
    <source>
        <dbReference type="ARBA" id="ARBA00022692"/>
    </source>
</evidence>
<dbReference type="InterPro" id="IPR018819">
    <property type="entry name" value="Nur1/Mug154"/>
</dbReference>
<name>F0Z8U6_DICPU</name>
<reference evidence="8" key="1">
    <citation type="journal article" date="2011" name="Genome Biol.">
        <title>Comparative genomics of the social amoebae Dictyostelium discoideum and Dictyostelium purpureum.</title>
        <authorList>
            <consortium name="US DOE Joint Genome Institute (JGI-PGF)"/>
            <person name="Sucgang R."/>
            <person name="Kuo A."/>
            <person name="Tian X."/>
            <person name="Salerno W."/>
            <person name="Parikh A."/>
            <person name="Feasley C.L."/>
            <person name="Dalin E."/>
            <person name="Tu H."/>
            <person name="Huang E."/>
            <person name="Barry K."/>
            <person name="Lindquist E."/>
            <person name="Shapiro H."/>
            <person name="Bruce D."/>
            <person name="Schmutz J."/>
            <person name="Salamov A."/>
            <person name="Fey P."/>
            <person name="Gaudet P."/>
            <person name="Anjard C."/>
            <person name="Babu M.M."/>
            <person name="Basu S."/>
            <person name="Bushmanova Y."/>
            <person name="van der Wel H."/>
            <person name="Katoh-Kurasawa M."/>
            <person name="Dinh C."/>
            <person name="Coutinho P.M."/>
            <person name="Saito T."/>
            <person name="Elias M."/>
            <person name="Schaap P."/>
            <person name="Kay R.R."/>
            <person name="Henrissat B."/>
            <person name="Eichinger L."/>
            <person name="Rivero F."/>
            <person name="Putnam N.H."/>
            <person name="West C.M."/>
            <person name="Loomis W.F."/>
            <person name="Chisholm R.L."/>
            <person name="Shaulsky G."/>
            <person name="Strassmann J.E."/>
            <person name="Queller D.C."/>
            <person name="Kuspa A."/>
            <person name="Grigoriev I.V."/>
        </authorList>
    </citation>
    <scope>NUCLEOTIDE SEQUENCE [LARGE SCALE GENOMIC DNA]</scope>
    <source>
        <strain evidence="8">QSDP1</strain>
    </source>
</reference>
<keyword evidence="8" id="KW-1185">Reference proteome</keyword>
<proteinExistence type="predicted"/>
<feature type="compositionally biased region" description="Low complexity" evidence="5">
    <location>
        <begin position="106"/>
        <end position="143"/>
    </location>
</feature>
<evidence type="ECO:0008006" key="9">
    <source>
        <dbReference type="Google" id="ProtNLM"/>
    </source>
</evidence>
<dbReference type="RefSeq" id="XP_003283858.1">
    <property type="nucleotide sequence ID" value="XM_003283810.1"/>
</dbReference>
<organism evidence="7 8">
    <name type="scientific">Dictyostelium purpureum</name>
    <name type="common">Slime mold</name>
    <dbReference type="NCBI Taxonomy" id="5786"/>
    <lineage>
        <taxon>Eukaryota</taxon>
        <taxon>Amoebozoa</taxon>
        <taxon>Evosea</taxon>
        <taxon>Eumycetozoa</taxon>
        <taxon>Dictyostelia</taxon>
        <taxon>Dictyosteliales</taxon>
        <taxon>Dictyosteliaceae</taxon>
        <taxon>Dictyostelium</taxon>
    </lineage>
</organism>
<evidence type="ECO:0000313" key="8">
    <source>
        <dbReference type="Proteomes" id="UP000001064"/>
    </source>
</evidence>
<feature type="transmembrane region" description="Helical" evidence="6">
    <location>
        <begin position="340"/>
        <end position="358"/>
    </location>
</feature>
<evidence type="ECO:0000256" key="1">
    <source>
        <dbReference type="ARBA" id="ARBA00004127"/>
    </source>
</evidence>
<dbReference type="PANTHER" id="PTHR28293:SF1">
    <property type="entry name" value="NUCLEAR RIM PROTEIN 1"/>
    <property type="match status" value="1"/>
</dbReference>
<dbReference type="EMBL" id="GL870954">
    <property type="protein sequence ID" value="EGC39637.1"/>
    <property type="molecule type" value="Genomic_DNA"/>
</dbReference>
<dbReference type="GO" id="GO:0043007">
    <property type="term" value="P:maintenance of rDNA"/>
    <property type="evidence" value="ECO:0000318"/>
    <property type="project" value="GO_Central"/>
</dbReference>
<dbReference type="InParanoid" id="F0Z8U6"/>
<evidence type="ECO:0000256" key="3">
    <source>
        <dbReference type="ARBA" id="ARBA00022989"/>
    </source>
</evidence>
<feature type="region of interest" description="Disordered" evidence="5">
    <location>
        <begin position="168"/>
        <end position="190"/>
    </location>
</feature>
<gene>
    <name evidence="7" type="ORF">DICPUDRAFT_147571</name>
</gene>
<keyword evidence="2 6" id="KW-0812">Transmembrane</keyword>
<evidence type="ECO:0000256" key="6">
    <source>
        <dbReference type="SAM" id="Phobius"/>
    </source>
</evidence>
<feature type="transmembrane region" description="Helical" evidence="6">
    <location>
        <begin position="249"/>
        <end position="267"/>
    </location>
</feature>
<dbReference type="GO" id="GO:0007096">
    <property type="term" value="P:regulation of exit from mitosis"/>
    <property type="evidence" value="ECO:0000318"/>
    <property type="project" value="GO_Central"/>
</dbReference>
<dbReference type="AlphaFoldDB" id="F0Z8U6"/>